<evidence type="ECO:0000313" key="2">
    <source>
        <dbReference type="EMBL" id="GBP95728.1"/>
    </source>
</evidence>
<reference evidence="2 3" key="1">
    <citation type="journal article" date="2019" name="Commun. Biol.">
        <title>The bagworm genome reveals a unique fibroin gene that provides high tensile strength.</title>
        <authorList>
            <person name="Kono N."/>
            <person name="Nakamura H."/>
            <person name="Ohtoshi R."/>
            <person name="Tomita M."/>
            <person name="Numata K."/>
            <person name="Arakawa K."/>
        </authorList>
    </citation>
    <scope>NUCLEOTIDE SEQUENCE [LARGE SCALE GENOMIC DNA]</scope>
</reference>
<feature type="region of interest" description="Disordered" evidence="1">
    <location>
        <begin position="1"/>
        <end position="21"/>
    </location>
</feature>
<protein>
    <submittedName>
        <fullName evidence="2">Uncharacterized protein</fullName>
    </submittedName>
</protein>
<evidence type="ECO:0000256" key="1">
    <source>
        <dbReference type="SAM" id="MobiDB-lite"/>
    </source>
</evidence>
<name>A0A4C2A6K8_EUMVA</name>
<dbReference type="EMBL" id="BGZK01002672">
    <property type="protein sequence ID" value="GBP95728.1"/>
    <property type="molecule type" value="Genomic_DNA"/>
</dbReference>
<sequence length="105" mass="11554">MTFHDELLSPYRAGDFQRRRTSPGAPFAAVRFLFNIFGPAGINRAGKFATSPAAARHRPYCFGIGAVASAIASKLSTENTRIATDTGPPYNFSMREEVERRMAIK</sequence>
<accession>A0A4C2A6K8</accession>
<gene>
    <name evidence="2" type="ORF">EVAR_66615_1</name>
</gene>
<dbReference type="AlphaFoldDB" id="A0A4C2A6K8"/>
<proteinExistence type="predicted"/>
<comment type="caution">
    <text evidence="2">The sequence shown here is derived from an EMBL/GenBank/DDBJ whole genome shotgun (WGS) entry which is preliminary data.</text>
</comment>
<organism evidence="2 3">
    <name type="scientific">Eumeta variegata</name>
    <name type="common">Bagworm moth</name>
    <name type="synonym">Eumeta japonica</name>
    <dbReference type="NCBI Taxonomy" id="151549"/>
    <lineage>
        <taxon>Eukaryota</taxon>
        <taxon>Metazoa</taxon>
        <taxon>Ecdysozoa</taxon>
        <taxon>Arthropoda</taxon>
        <taxon>Hexapoda</taxon>
        <taxon>Insecta</taxon>
        <taxon>Pterygota</taxon>
        <taxon>Neoptera</taxon>
        <taxon>Endopterygota</taxon>
        <taxon>Lepidoptera</taxon>
        <taxon>Glossata</taxon>
        <taxon>Ditrysia</taxon>
        <taxon>Tineoidea</taxon>
        <taxon>Psychidae</taxon>
        <taxon>Oiketicinae</taxon>
        <taxon>Eumeta</taxon>
    </lineage>
</organism>
<evidence type="ECO:0000313" key="3">
    <source>
        <dbReference type="Proteomes" id="UP000299102"/>
    </source>
</evidence>
<dbReference type="Proteomes" id="UP000299102">
    <property type="component" value="Unassembled WGS sequence"/>
</dbReference>
<keyword evidence="3" id="KW-1185">Reference proteome</keyword>